<protein>
    <submittedName>
        <fullName evidence="1">Nucleotidyltransferase</fullName>
    </submittedName>
</protein>
<dbReference type="NCBIfam" id="TIGR01987">
    <property type="entry name" value="HI0074"/>
    <property type="match status" value="1"/>
</dbReference>
<proteinExistence type="predicted"/>
<name>A0A5C8D6Z7_9SPIR</name>
<dbReference type="AlphaFoldDB" id="A0A5C8D6Z7"/>
<dbReference type="SUPFAM" id="SSF81593">
    <property type="entry name" value="Nucleotidyltransferase substrate binding subunit/domain"/>
    <property type="match status" value="1"/>
</dbReference>
<dbReference type="RefSeq" id="WP_147738906.1">
    <property type="nucleotide sequence ID" value="NZ_SAXU01000001.1"/>
</dbReference>
<evidence type="ECO:0000313" key="1">
    <source>
        <dbReference type="EMBL" id="TXJ20813.1"/>
    </source>
</evidence>
<gene>
    <name evidence="1" type="ORF">EPJ79_06660</name>
</gene>
<organism evidence="1 2">
    <name type="scientific">Brachyspira aalborgi</name>
    <dbReference type="NCBI Taxonomy" id="29522"/>
    <lineage>
        <taxon>Bacteria</taxon>
        <taxon>Pseudomonadati</taxon>
        <taxon>Spirochaetota</taxon>
        <taxon>Spirochaetia</taxon>
        <taxon>Brachyspirales</taxon>
        <taxon>Brachyspiraceae</taxon>
        <taxon>Brachyspira</taxon>
    </lineage>
</organism>
<reference evidence="1 2" key="1">
    <citation type="journal article" date="1992" name="Lakartidningen">
        <title>[Penicillin V and not amoxicillin is the first choice preparation in acute otitis].</title>
        <authorList>
            <person name="Kamme C."/>
            <person name="Lundgren K."/>
            <person name="Prellner K."/>
        </authorList>
    </citation>
    <scope>NUCLEOTIDE SEQUENCE [LARGE SCALE GENOMIC DNA]</scope>
    <source>
        <strain evidence="1 2">513A</strain>
    </source>
</reference>
<accession>A0A5C8D6Z7</accession>
<dbReference type="InterPro" id="IPR010235">
    <property type="entry name" value="HepT"/>
</dbReference>
<evidence type="ECO:0000313" key="2">
    <source>
        <dbReference type="Proteomes" id="UP000324638"/>
    </source>
</evidence>
<dbReference type="EMBL" id="SAXU01000001">
    <property type="protein sequence ID" value="TXJ20813.1"/>
    <property type="molecule type" value="Genomic_DNA"/>
</dbReference>
<dbReference type="Proteomes" id="UP000324638">
    <property type="component" value="Unassembled WGS sequence"/>
</dbReference>
<keyword evidence="1" id="KW-0808">Transferase</keyword>
<sequence>MLELEALENSISALDNSIEVYKKISDNNNDFSEHLANDKKLIDTLRSGVIQNFEVAFEQSWKFIVRWLNENVSYGIAQGITKKELFRLAAEHLLIDNVSKWIEFKNYRNSTSHIYSELTAENVFKSALEFPSYVKYLLKRLKEHNQ</sequence>
<dbReference type="Pfam" id="PF08780">
    <property type="entry name" value="NTase_sub_bind"/>
    <property type="match status" value="1"/>
</dbReference>
<comment type="caution">
    <text evidence="1">The sequence shown here is derived from an EMBL/GenBank/DDBJ whole genome shotgun (WGS) entry which is preliminary data.</text>
</comment>
<dbReference type="GO" id="GO:0016740">
    <property type="term" value="F:transferase activity"/>
    <property type="evidence" value="ECO:0007669"/>
    <property type="project" value="UniProtKB-KW"/>
</dbReference>
<dbReference type="Gene3D" id="1.20.120.330">
    <property type="entry name" value="Nucleotidyltransferases domain 2"/>
    <property type="match status" value="1"/>
</dbReference>